<dbReference type="AlphaFoldDB" id="A0A397S9C3"/>
<name>A0A397S9C3_9GLOM</name>
<organism evidence="2 3">
    <name type="scientific">Glomus cerebriforme</name>
    <dbReference type="NCBI Taxonomy" id="658196"/>
    <lineage>
        <taxon>Eukaryota</taxon>
        <taxon>Fungi</taxon>
        <taxon>Fungi incertae sedis</taxon>
        <taxon>Mucoromycota</taxon>
        <taxon>Glomeromycotina</taxon>
        <taxon>Glomeromycetes</taxon>
        <taxon>Glomerales</taxon>
        <taxon>Glomeraceae</taxon>
        <taxon>Glomus</taxon>
    </lineage>
</organism>
<accession>A0A397S9C3</accession>
<keyword evidence="3" id="KW-1185">Reference proteome</keyword>
<gene>
    <name evidence="2" type="ORF">C1645_837025</name>
</gene>
<dbReference type="EMBL" id="QKYT01000799">
    <property type="protein sequence ID" value="RIA81429.1"/>
    <property type="molecule type" value="Genomic_DNA"/>
</dbReference>
<reference evidence="2 3" key="1">
    <citation type="submission" date="2018-06" db="EMBL/GenBank/DDBJ databases">
        <title>Comparative genomics reveals the genomic features of Rhizophagus irregularis, R. cerebriforme, R. diaphanum and Gigaspora rosea, and their symbiotic lifestyle signature.</title>
        <authorList>
            <person name="Morin E."/>
            <person name="San Clemente H."/>
            <person name="Chen E.C.H."/>
            <person name="De La Providencia I."/>
            <person name="Hainaut M."/>
            <person name="Kuo A."/>
            <person name="Kohler A."/>
            <person name="Murat C."/>
            <person name="Tang N."/>
            <person name="Roy S."/>
            <person name="Loubradou J."/>
            <person name="Henrissat B."/>
            <person name="Grigoriev I.V."/>
            <person name="Corradi N."/>
            <person name="Roux C."/>
            <person name="Martin F.M."/>
        </authorList>
    </citation>
    <scope>NUCLEOTIDE SEQUENCE [LARGE SCALE GENOMIC DNA]</scope>
    <source>
        <strain evidence="2 3">DAOM 227022</strain>
    </source>
</reference>
<protein>
    <submittedName>
        <fullName evidence="2">Uncharacterized protein</fullName>
    </submittedName>
</protein>
<sequence length="51" mass="5797">MQGKMFFELFSSEWEGKMSGMARENSSLNSSVQNGKGKDSTLGIQDWKQMF</sequence>
<feature type="region of interest" description="Disordered" evidence="1">
    <location>
        <begin position="21"/>
        <end position="51"/>
    </location>
</feature>
<evidence type="ECO:0000313" key="2">
    <source>
        <dbReference type="EMBL" id="RIA81429.1"/>
    </source>
</evidence>
<feature type="compositionally biased region" description="Polar residues" evidence="1">
    <location>
        <begin position="24"/>
        <end position="34"/>
    </location>
</feature>
<dbReference type="Proteomes" id="UP000265703">
    <property type="component" value="Unassembled WGS sequence"/>
</dbReference>
<proteinExistence type="predicted"/>
<evidence type="ECO:0000256" key="1">
    <source>
        <dbReference type="SAM" id="MobiDB-lite"/>
    </source>
</evidence>
<evidence type="ECO:0000313" key="3">
    <source>
        <dbReference type="Proteomes" id="UP000265703"/>
    </source>
</evidence>
<comment type="caution">
    <text evidence="2">The sequence shown here is derived from an EMBL/GenBank/DDBJ whole genome shotgun (WGS) entry which is preliminary data.</text>
</comment>